<dbReference type="InterPro" id="IPR011495">
    <property type="entry name" value="Sig_transdc_His_kin_sub2_dim/P"/>
</dbReference>
<dbReference type="InterPro" id="IPR000014">
    <property type="entry name" value="PAS"/>
</dbReference>
<dbReference type="InterPro" id="IPR003594">
    <property type="entry name" value="HATPase_dom"/>
</dbReference>
<evidence type="ECO:0000256" key="1">
    <source>
        <dbReference type="ARBA" id="ARBA00000085"/>
    </source>
</evidence>
<feature type="transmembrane region" description="Helical" evidence="8">
    <location>
        <begin position="108"/>
        <end position="128"/>
    </location>
</feature>
<dbReference type="Gene3D" id="3.30.565.10">
    <property type="entry name" value="Histidine kinase-like ATPase, C-terminal domain"/>
    <property type="match status" value="1"/>
</dbReference>
<dbReference type="AlphaFoldDB" id="A0A9E7UHP1"/>
<dbReference type="EMBL" id="CP104550">
    <property type="protein sequence ID" value="UXH32434.1"/>
    <property type="molecule type" value="Genomic_DNA"/>
</dbReference>
<evidence type="ECO:0000256" key="3">
    <source>
        <dbReference type="ARBA" id="ARBA00022553"/>
    </source>
</evidence>
<keyword evidence="8" id="KW-1133">Transmembrane helix</keyword>
<dbReference type="Gene3D" id="3.30.450.20">
    <property type="entry name" value="PAS domain"/>
    <property type="match status" value="2"/>
</dbReference>
<keyword evidence="5" id="KW-0547">Nucleotide-binding</keyword>
<dbReference type="RefSeq" id="WP_261599812.1">
    <property type="nucleotide sequence ID" value="NZ_CP104550.1"/>
</dbReference>
<dbReference type="InterPro" id="IPR035965">
    <property type="entry name" value="PAS-like_dom_sf"/>
</dbReference>
<feature type="domain" description="Histidine kinase" evidence="9">
    <location>
        <begin position="379"/>
        <end position="562"/>
    </location>
</feature>
<gene>
    <name evidence="11" type="ORF">N5910_03890</name>
</gene>
<dbReference type="GeneID" id="75106364"/>
<protein>
    <recommendedName>
        <fullName evidence="2">histidine kinase</fullName>
        <ecNumber evidence="2">2.7.13.3</ecNumber>
    </recommendedName>
</protein>
<accession>A0A9E7UHP1</accession>
<dbReference type="Pfam" id="PF07568">
    <property type="entry name" value="HisKA_2"/>
    <property type="match status" value="1"/>
</dbReference>
<feature type="transmembrane region" description="Helical" evidence="8">
    <location>
        <begin position="76"/>
        <end position="96"/>
    </location>
</feature>
<keyword evidence="6" id="KW-0418">Kinase</keyword>
<evidence type="ECO:0000313" key="11">
    <source>
        <dbReference type="EMBL" id="UXH32434.1"/>
    </source>
</evidence>
<feature type="transmembrane region" description="Helical" evidence="8">
    <location>
        <begin position="49"/>
        <end position="69"/>
    </location>
</feature>
<dbReference type="EC" id="2.7.13.3" evidence="2"/>
<reference evidence="11" key="1">
    <citation type="submission" date="2022-09" db="EMBL/GenBank/DDBJ databases">
        <title>Characterization of three MwoI isoschizomers from sequenced genome and metagenomes.</title>
        <authorList>
            <person name="Fomenkov A."/>
            <person name="Xu S.Y."/>
            <person name="Roberts R.J."/>
        </authorList>
    </citation>
    <scope>NUCLEOTIDE SEQUENCE</scope>
    <source>
        <strain evidence="11">DSM 2970</strain>
    </source>
</reference>
<dbReference type="InterPro" id="IPR036890">
    <property type="entry name" value="HATPase_C_sf"/>
</dbReference>
<feature type="transmembrane region" description="Helical" evidence="8">
    <location>
        <begin position="135"/>
        <end position="155"/>
    </location>
</feature>
<keyword evidence="8" id="KW-0812">Transmembrane</keyword>
<keyword evidence="7 11" id="KW-0067">ATP-binding</keyword>
<keyword evidence="4" id="KW-0808">Transferase</keyword>
<dbReference type="PANTHER" id="PTHR41523:SF8">
    <property type="entry name" value="ETHYLENE RESPONSE SENSOR PROTEIN"/>
    <property type="match status" value="1"/>
</dbReference>
<evidence type="ECO:0000256" key="5">
    <source>
        <dbReference type="ARBA" id="ARBA00022741"/>
    </source>
</evidence>
<dbReference type="SUPFAM" id="SSF55874">
    <property type="entry name" value="ATPase domain of HSP90 chaperone/DNA topoisomerase II/histidine kinase"/>
    <property type="match status" value="1"/>
</dbReference>
<comment type="catalytic activity">
    <reaction evidence="1">
        <text>ATP + protein L-histidine = ADP + protein N-phospho-L-histidine.</text>
        <dbReference type="EC" id="2.7.13.3"/>
    </reaction>
</comment>
<evidence type="ECO:0000259" key="10">
    <source>
        <dbReference type="PROSITE" id="PS50112"/>
    </source>
</evidence>
<dbReference type="GO" id="GO:0005524">
    <property type="term" value="F:ATP binding"/>
    <property type="evidence" value="ECO:0007669"/>
    <property type="project" value="UniProtKB-KW"/>
</dbReference>
<dbReference type="PROSITE" id="PS50112">
    <property type="entry name" value="PAS"/>
    <property type="match status" value="1"/>
</dbReference>
<organism evidence="11">
    <name type="scientific">Methanothermobacter wolfeii</name>
    <name type="common">Methanobacterium wolfei</name>
    <dbReference type="NCBI Taxonomy" id="145261"/>
    <lineage>
        <taxon>Archaea</taxon>
        <taxon>Methanobacteriati</taxon>
        <taxon>Methanobacteriota</taxon>
        <taxon>Methanomada group</taxon>
        <taxon>Methanobacteria</taxon>
        <taxon>Methanobacteriales</taxon>
        <taxon>Methanobacteriaceae</taxon>
        <taxon>Methanothermobacter</taxon>
    </lineage>
</organism>
<keyword evidence="3" id="KW-0597">Phosphoprotein</keyword>
<dbReference type="SUPFAM" id="SSF55785">
    <property type="entry name" value="PYP-like sensor domain (PAS domain)"/>
    <property type="match status" value="1"/>
</dbReference>
<keyword evidence="8" id="KW-0472">Membrane</keyword>
<dbReference type="PROSITE" id="PS50109">
    <property type="entry name" value="HIS_KIN"/>
    <property type="match status" value="1"/>
</dbReference>
<dbReference type="PANTHER" id="PTHR41523">
    <property type="entry name" value="TWO-COMPONENT SYSTEM SENSOR PROTEIN"/>
    <property type="match status" value="1"/>
</dbReference>
<feature type="transmembrane region" description="Helical" evidence="8">
    <location>
        <begin position="161"/>
        <end position="183"/>
    </location>
</feature>
<dbReference type="Proteomes" id="UP001065373">
    <property type="component" value="Chromosome"/>
</dbReference>
<sequence>MIFLVSKSEAFARRLSFLVSILIIIFSLIILAGWFLGNTFMKGEVLGSAPVQPVTAVIFMVLAASLIMLSRDVKLPAVYAGVFFLVFYTLTLAGYLDTGSLEYGVNSRFITSIIFIAYGLILILLASSRYILPQILTLICGSVAYCVFTGYIGGVDVYSTYFMMAFYTATLHILSCTAILSLYAEDGVMAPLHRSFSEGRLARIILPIMIICITILGILTLRIEPALFPGFGVIFMMGMMASLIIISVVFLAEELSGIDDKKVKYQEALIEARRFFRNVVENLGEAIAVLDHDGNMIYRNRAMKELEVDEIPVEPSHREPLMIERLRIGDCYYMGWMIPMYTDGDFRGSMVSLTDITDLIRTQRSLEDALTERDALLSEVHHRVKNNLQIIISLLNIQSIGADEAVKSVLTDAQNRVRAMAILHETIYDTGDFTGVDMESFITRLIERLRGAFDEYGVEFSVETDIRLNLETAIPLGLLINEAVTNSIRHAFPDGRGHIRVKLKGDGLLRLTVTDDGAGLGAEYREGVGMSLMKALADQLDGELRFESDEGTAVILEFRELKYRKRI</sequence>
<feature type="transmembrane region" description="Helical" evidence="8">
    <location>
        <begin position="227"/>
        <end position="252"/>
    </location>
</feature>
<dbReference type="Pfam" id="PF02518">
    <property type="entry name" value="HATPase_c"/>
    <property type="match status" value="1"/>
</dbReference>
<dbReference type="SMART" id="SM00387">
    <property type="entry name" value="HATPase_c"/>
    <property type="match status" value="1"/>
</dbReference>
<feature type="transmembrane region" description="Helical" evidence="8">
    <location>
        <begin position="15"/>
        <end position="37"/>
    </location>
</feature>
<dbReference type="GO" id="GO:0004673">
    <property type="term" value="F:protein histidine kinase activity"/>
    <property type="evidence" value="ECO:0007669"/>
    <property type="project" value="UniProtKB-EC"/>
</dbReference>
<proteinExistence type="predicted"/>
<evidence type="ECO:0000256" key="4">
    <source>
        <dbReference type="ARBA" id="ARBA00022679"/>
    </source>
</evidence>
<feature type="domain" description="PAS" evidence="10">
    <location>
        <begin position="272"/>
        <end position="306"/>
    </location>
</feature>
<evidence type="ECO:0000256" key="2">
    <source>
        <dbReference type="ARBA" id="ARBA00012438"/>
    </source>
</evidence>
<evidence type="ECO:0000256" key="8">
    <source>
        <dbReference type="SAM" id="Phobius"/>
    </source>
</evidence>
<evidence type="ECO:0000256" key="7">
    <source>
        <dbReference type="ARBA" id="ARBA00022840"/>
    </source>
</evidence>
<evidence type="ECO:0000259" key="9">
    <source>
        <dbReference type="PROSITE" id="PS50109"/>
    </source>
</evidence>
<feature type="transmembrane region" description="Helical" evidence="8">
    <location>
        <begin position="204"/>
        <end position="221"/>
    </location>
</feature>
<evidence type="ECO:0000256" key="6">
    <source>
        <dbReference type="ARBA" id="ARBA00022777"/>
    </source>
</evidence>
<dbReference type="InterPro" id="IPR005467">
    <property type="entry name" value="His_kinase_dom"/>
</dbReference>
<name>A0A9E7UHP1_METWO</name>